<keyword evidence="2" id="KW-1185">Reference proteome</keyword>
<organism evidence="1 2">
    <name type="scientific">Morella rubra</name>
    <name type="common">Chinese bayberry</name>
    <dbReference type="NCBI Taxonomy" id="262757"/>
    <lineage>
        <taxon>Eukaryota</taxon>
        <taxon>Viridiplantae</taxon>
        <taxon>Streptophyta</taxon>
        <taxon>Embryophyta</taxon>
        <taxon>Tracheophyta</taxon>
        <taxon>Spermatophyta</taxon>
        <taxon>Magnoliopsida</taxon>
        <taxon>eudicotyledons</taxon>
        <taxon>Gunneridae</taxon>
        <taxon>Pentapetalae</taxon>
        <taxon>rosids</taxon>
        <taxon>fabids</taxon>
        <taxon>Fagales</taxon>
        <taxon>Myricaceae</taxon>
        <taxon>Morella</taxon>
    </lineage>
</organism>
<gene>
    <name evidence="1" type="ORF">CJ030_MR2G021704</name>
</gene>
<accession>A0A6A1WFM5</accession>
<protein>
    <submittedName>
        <fullName evidence="1">Uncharacterized protein</fullName>
    </submittedName>
</protein>
<reference evidence="1 2" key="1">
    <citation type="journal article" date="2019" name="Plant Biotechnol. J.">
        <title>The red bayberry genome and genetic basis of sex determination.</title>
        <authorList>
            <person name="Jia H.M."/>
            <person name="Jia H.J."/>
            <person name="Cai Q.L."/>
            <person name="Wang Y."/>
            <person name="Zhao H.B."/>
            <person name="Yang W.F."/>
            <person name="Wang G.Y."/>
            <person name="Li Y.H."/>
            <person name="Zhan D.L."/>
            <person name="Shen Y.T."/>
            <person name="Niu Q.F."/>
            <person name="Chang L."/>
            <person name="Qiu J."/>
            <person name="Zhao L."/>
            <person name="Xie H.B."/>
            <person name="Fu W.Y."/>
            <person name="Jin J."/>
            <person name="Li X.W."/>
            <person name="Jiao Y."/>
            <person name="Zhou C.C."/>
            <person name="Tu T."/>
            <person name="Chai C.Y."/>
            <person name="Gao J.L."/>
            <person name="Fan L.J."/>
            <person name="van de Weg E."/>
            <person name="Wang J.Y."/>
            <person name="Gao Z.S."/>
        </authorList>
    </citation>
    <scope>NUCLEOTIDE SEQUENCE [LARGE SCALE GENOMIC DNA]</scope>
    <source>
        <tissue evidence="1">Leaves</tissue>
    </source>
</reference>
<evidence type="ECO:0000313" key="2">
    <source>
        <dbReference type="Proteomes" id="UP000516437"/>
    </source>
</evidence>
<comment type="caution">
    <text evidence="1">The sequence shown here is derived from an EMBL/GenBank/DDBJ whole genome shotgun (WGS) entry which is preliminary data.</text>
</comment>
<dbReference type="EMBL" id="RXIC02000020">
    <property type="protein sequence ID" value="KAB1224072.1"/>
    <property type="molecule type" value="Genomic_DNA"/>
</dbReference>
<proteinExistence type="predicted"/>
<dbReference type="Proteomes" id="UP000516437">
    <property type="component" value="Chromosome 2"/>
</dbReference>
<name>A0A6A1WFM5_9ROSI</name>
<sequence>MDCISAVVMLKLIQKMFGHTNVTRFGCKLKRINFEDGLDYLQTDDNCIRLINKIKLRKKETWFQTLHLFCEHRSKGSTILQADGVDHVYPNEERHVDVNEEPHIENDASLLEGNDNFLDHDVRID</sequence>
<dbReference type="AlphaFoldDB" id="A0A6A1WFM5"/>
<evidence type="ECO:0000313" key="1">
    <source>
        <dbReference type="EMBL" id="KAB1224072.1"/>
    </source>
</evidence>